<dbReference type="Pfam" id="PF00722">
    <property type="entry name" value="Glyco_hydro_16"/>
    <property type="match status" value="1"/>
</dbReference>
<keyword evidence="4" id="KW-1185">Reference proteome</keyword>
<feature type="chain" id="PRO_5040466774" description="GH16 domain-containing protein" evidence="1">
    <location>
        <begin position="20"/>
        <end position="280"/>
    </location>
</feature>
<feature type="domain" description="GH16" evidence="2">
    <location>
        <begin position="14"/>
        <end position="279"/>
    </location>
</feature>
<comment type="caution">
    <text evidence="3">The sequence shown here is derived from an EMBL/GenBank/DDBJ whole genome shotgun (WGS) entry which is preliminary data.</text>
</comment>
<organism evidence="3 4">
    <name type="scientific">Hymenoscyphus albidus</name>
    <dbReference type="NCBI Taxonomy" id="595503"/>
    <lineage>
        <taxon>Eukaryota</taxon>
        <taxon>Fungi</taxon>
        <taxon>Dikarya</taxon>
        <taxon>Ascomycota</taxon>
        <taxon>Pezizomycotina</taxon>
        <taxon>Leotiomycetes</taxon>
        <taxon>Helotiales</taxon>
        <taxon>Helotiaceae</taxon>
        <taxon>Hymenoscyphus</taxon>
    </lineage>
</organism>
<name>A0A9N9LXS6_9HELO</name>
<dbReference type="PROSITE" id="PS51762">
    <property type="entry name" value="GH16_2"/>
    <property type="match status" value="1"/>
</dbReference>
<sequence>MPSLLKLSFLAALFSSAIAEIPAKDGYKLHWGDDFNGVGVDHKEWHHESNAGAHTNNELQEYIDSTSTAFTSDGSLKIQPKKSSDGKWTSARIATWRTFTCEKDHKMAIEAEIKLSAAANQQGIWPAFWTLGSSIYGGKPWPRCGEWDIMETRNGLAQNWATIHYGKDGIHKSIGNEANPEPLDRSKFHKYTLEVNRQPDDWQQQTLKWFIDGKNYKTIKGSDVGDSENWVALAQSPVYALFNVAIGGDFGGNPNAQTVSGDKAGMEVNYFGVYYGTQAA</sequence>
<reference evidence="3" key="1">
    <citation type="submission" date="2021-07" db="EMBL/GenBank/DDBJ databases">
        <authorList>
            <person name="Durling M."/>
        </authorList>
    </citation>
    <scope>NUCLEOTIDE SEQUENCE</scope>
</reference>
<feature type="signal peptide" evidence="1">
    <location>
        <begin position="1"/>
        <end position="19"/>
    </location>
</feature>
<dbReference type="GO" id="GO:0004553">
    <property type="term" value="F:hydrolase activity, hydrolyzing O-glycosyl compounds"/>
    <property type="evidence" value="ECO:0007669"/>
    <property type="project" value="InterPro"/>
</dbReference>
<evidence type="ECO:0000313" key="4">
    <source>
        <dbReference type="Proteomes" id="UP000701801"/>
    </source>
</evidence>
<evidence type="ECO:0000313" key="3">
    <source>
        <dbReference type="EMBL" id="CAG8981687.1"/>
    </source>
</evidence>
<dbReference type="PANTHER" id="PTHR10963">
    <property type="entry name" value="GLYCOSYL HYDROLASE-RELATED"/>
    <property type="match status" value="1"/>
</dbReference>
<dbReference type="EMBL" id="CAJVRM010000507">
    <property type="protein sequence ID" value="CAG8981687.1"/>
    <property type="molecule type" value="Genomic_DNA"/>
</dbReference>
<dbReference type="AlphaFoldDB" id="A0A9N9LXS6"/>
<gene>
    <name evidence="3" type="ORF">HYALB_00006559</name>
</gene>
<dbReference type="InterPro" id="IPR000757">
    <property type="entry name" value="Beta-glucanase-like"/>
</dbReference>
<dbReference type="Proteomes" id="UP000701801">
    <property type="component" value="Unassembled WGS sequence"/>
</dbReference>
<evidence type="ECO:0000256" key="1">
    <source>
        <dbReference type="SAM" id="SignalP"/>
    </source>
</evidence>
<accession>A0A9N9LXS6</accession>
<dbReference type="GO" id="GO:0005975">
    <property type="term" value="P:carbohydrate metabolic process"/>
    <property type="evidence" value="ECO:0007669"/>
    <property type="project" value="InterPro"/>
</dbReference>
<dbReference type="InterPro" id="IPR013320">
    <property type="entry name" value="ConA-like_dom_sf"/>
</dbReference>
<dbReference type="PANTHER" id="PTHR10963:SF60">
    <property type="entry name" value="GRAM-NEGATIVE BACTERIA-BINDING PROTEIN 1-RELATED"/>
    <property type="match status" value="1"/>
</dbReference>
<evidence type="ECO:0000259" key="2">
    <source>
        <dbReference type="PROSITE" id="PS51762"/>
    </source>
</evidence>
<dbReference type="InterPro" id="IPR050546">
    <property type="entry name" value="Glycosyl_Hydrlase_16"/>
</dbReference>
<dbReference type="OrthoDB" id="192832at2759"/>
<dbReference type="SUPFAM" id="SSF49899">
    <property type="entry name" value="Concanavalin A-like lectins/glucanases"/>
    <property type="match status" value="1"/>
</dbReference>
<dbReference type="Gene3D" id="2.60.120.200">
    <property type="match status" value="1"/>
</dbReference>
<keyword evidence="1" id="KW-0732">Signal</keyword>
<protein>
    <recommendedName>
        <fullName evidence="2">GH16 domain-containing protein</fullName>
    </recommendedName>
</protein>
<proteinExistence type="predicted"/>